<protein>
    <submittedName>
        <fullName evidence="2">VOC family protein</fullName>
    </submittedName>
</protein>
<evidence type="ECO:0000313" key="3">
    <source>
        <dbReference type="Proteomes" id="UP000676246"/>
    </source>
</evidence>
<comment type="caution">
    <text evidence="2">The sequence shown here is derived from an EMBL/GenBank/DDBJ whole genome shotgun (WGS) entry which is preliminary data.</text>
</comment>
<sequence length="139" mass="15835">MITLEHANLTVRDLDRTLHFILTALPHWRVRGEGTMDWSGRRIRWLHVGDEQQYLALQSQGDGEALDWQGHAVGVKHLGFIVPDVEAVVARLQAAGWPLDHWGGSSAVRRSAYLVDEGSVQFEFVEYRSDRLAERLEYA</sequence>
<dbReference type="SUPFAM" id="SSF54593">
    <property type="entry name" value="Glyoxalase/Bleomycin resistance protein/Dihydroxybiphenyl dioxygenase"/>
    <property type="match status" value="1"/>
</dbReference>
<evidence type="ECO:0000313" key="2">
    <source>
        <dbReference type="EMBL" id="MBQ0929470.1"/>
    </source>
</evidence>
<evidence type="ECO:0000259" key="1">
    <source>
        <dbReference type="PROSITE" id="PS51819"/>
    </source>
</evidence>
<dbReference type="Pfam" id="PF13669">
    <property type="entry name" value="Glyoxalase_4"/>
    <property type="match status" value="1"/>
</dbReference>
<reference evidence="2 3" key="1">
    <citation type="submission" date="2021-04" db="EMBL/GenBank/DDBJ databases">
        <title>The genome sequence of Ideonella sp. 3Y2.</title>
        <authorList>
            <person name="Liu Y."/>
        </authorList>
    </citation>
    <scope>NUCLEOTIDE SEQUENCE [LARGE SCALE GENOMIC DNA]</scope>
    <source>
        <strain evidence="2 3">3Y2</strain>
    </source>
</reference>
<name>A0A940Y743_9BURK</name>
<accession>A0A940Y743</accession>
<dbReference type="InterPro" id="IPR029068">
    <property type="entry name" value="Glyas_Bleomycin-R_OHBP_Dase"/>
</dbReference>
<dbReference type="RefSeq" id="WP_210851710.1">
    <property type="nucleotide sequence ID" value="NZ_JAGQDD010000001.1"/>
</dbReference>
<dbReference type="PROSITE" id="PS51819">
    <property type="entry name" value="VOC"/>
    <property type="match status" value="1"/>
</dbReference>
<dbReference type="InterPro" id="IPR037523">
    <property type="entry name" value="VOC_core"/>
</dbReference>
<gene>
    <name evidence="2" type="ORF">KAK03_03160</name>
</gene>
<dbReference type="AlphaFoldDB" id="A0A940Y743"/>
<keyword evidence="3" id="KW-1185">Reference proteome</keyword>
<dbReference type="EMBL" id="JAGQDD010000001">
    <property type="protein sequence ID" value="MBQ0929470.1"/>
    <property type="molecule type" value="Genomic_DNA"/>
</dbReference>
<dbReference type="Proteomes" id="UP000676246">
    <property type="component" value="Unassembled WGS sequence"/>
</dbReference>
<organism evidence="2 3">
    <name type="scientific">Ideonella alba</name>
    <dbReference type="NCBI Taxonomy" id="2824118"/>
    <lineage>
        <taxon>Bacteria</taxon>
        <taxon>Pseudomonadati</taxon>
        <taxon>Pseudomonadota</taxon>
        <taxon>Betaproteobacteria</taxon>
        <taxon>Burkholderiales</taxon>
        <taxon>Sphaerotilaceae</taxon>
        <taxon>Ideonella</taxon>
    </lineage>
</organism>
<dbReference type="CDD" id="cd06587">
    <property type="entry name" value="VOC"/>
    <property type="match status" value="1"/>
</dbReference>
<dbReference type="Gene3D" id="3.10.180.10">
    <property type="entry name" value="2,3-Dihydroxybiphenyl 1,2-Dioxygenase, domain 1"/>
    <property type="match status" value="1"/>
</dbReference>
<feature type="domain" description="VOC" evidence="1">
    <location>
        <begin position="3"/>
        <end position="127"/>
    </location>
</feature>
<proteinExistence type="predicted"/>